<evidence type="ECO:0000256" key="2">
    <source>
        <dbReference type="ARBA" id="ARBA00023125"/>
    </source>
</evidence>
<dbReference type="PANTHER" id="PTHR43132">
    <property type="entry name" value="ARSENICAL RESISTANCE OPERON REPRESSOR ARSR-RELATED"/>
    <property type="match status" value="1"/>
</dbReference>
<organism evidence="5 6">
    <name type="scientific">Desulfotalea psychrophila (strain LSv54 / DSM 12343)</name>
    <dbReference type="NCBI Taxonomy" id="177439"/>
    <lineage>
        <taxon>Bacteria</taxon>
        <taxon>Pseudomonadati</taxon>
        <taxon>Thermodesulfobacteriota</taxon>
        <taxon>Desulfobulbia</taxon>
        <taxon>Desulfobulbales</taxon>
        <taxon>Desulfocapsaceae</taxon>
        <taxon>Desulfotalea</taxon>
    </lineage>
</organism>
<reference evidence="6" key="1">
    <citation type="journal article" date="2004" name="Environ. Microbiol.">
        <title>The genome of Desulfotalea psychrophila, a sulfate-reducing bacterium from permanently cold Arctic sediments.</title>
        <authorList>
            <person name="Rabus R."/>
            <person name="Ruepp A."/>
            <person name="Frickey T."/>
            <person name="Rattei T."/>
            <person name="Fartmann B."/>
            <person name="Stark M."/>
            <person name="Bauer M."/>
            <person name="Zibat A."/>
            <person name="Lombardot T."/>
            <person name="Becker I."/>
            <person name="Amann J."/>
            <person name="Gellner K."/>
            <person name="Teeling H."/>
            <person name="Leuschner W.D."/>
            <person name="Gloeckner F.-O."/>
            <person name="Lupas A.N."/>
            <person name="Amann R."/>
            <person name="Klenk H.-P."/>
        </authorList>
    </citation>
    <scope>NUCLEOTIDE SEQUENCE [LARGE SCALE GENOMIC DNA]</scope>
    <source>
        <strain evidence="6">DSM 12343 / LSv54</strain>
    </source>
</reference>
<dbReference type="HOGENOM" id="CLU_097806_3_3_7"/>
<dbReference type="InterPro" id="IPR001845">
    <property type="entry name" value="HTH_ArsR_DNA-bd_dom"/>
</dbReference>
<name>Q6APQ1_DESPS</name>
<keyword evidence="2" id="KW-0238">DNA-binding</keyword>
<dbReference type="eggNOG" id="COG0640">
    <property type="taxonomic scope" value="Bacteria"/>
</dbReference>
<dbReference type="Pfam" id="PF01022">
    <property type="entry name" value="HTH_5"/>
    <property type="match status" value="1"/>
</dbReference>
<keyword evidence="1" id="KW-0805">Transcription regulation</keyword>
<dbReference type="PRINTS" id="PR00778">
    <property type="entry name" value="HTHARSR"/>
</dbReference>
<dbReference type="GO" id="GO:0003700">
    <property type="term" value="F:DNA-binding transcription factor activity"/>
    <property type="evidence" value="ECO:0007669"/>
    <property type="project" value="InterPro"/>
</dbReference>
<dbReference type="InterPro" id="IPR036390">
    <property type="entry name" value="WH_DNA-bd_sf"/>
</dbReference>
<sequence length="118" mass="13345">MWLFYHMIKQRSNMTEKQKALIEAKANVLKALGHPTRLWMSEQLADGEKCVCELAASIDADFSTVSKHLLVLKQAGVVADEKRGKQVYYSLRVPCILNFMPCVEAVIKAKAEEHLNLL</sequence>
<accession>Q6APQ1</accession>
<evidence type="ECO:0000313" key="6">
    <source>
        <dbReference type="Proteomes" id="UP000000602"/>
    </source>
</evidence>
<dbReference type="PANTHER" id="PTHR43132:SF2">
    <property type="entry name" value="ARSENICAL RESISTANCE OPERON REPRESSOR ARSR-RELATED"/>
    <property type="match status" value="1"/>
</dbReference>
<dbReference type="Proteomes" id="UP000000602">
    <property type="component" value="Chromosome"/>
</dbReference>
<dbReference type="InterPro" id="IPR036388">
    <property type="entry name" value="WH-like_DNA-bd_sf"/>
</dbReference>
<dbReference type="AlphaFoldDB" id="Q6APQ1"/>
<dbReference type="PROSITE" id="PS50987">
    <property type="entry name" value="HTH_ARSR_2"/>
    <property type="match status" value="1"/>
</dbReference>
<dbReference type="Gene3D" id="1.10.10.10">
    <property type="entry name" value="Winged helix-like DNA-binding domain superfamily/Winged helix DNA-binding domain"/>
    <property type="match status" value="1"/>
</dbReference>
<evidence type="ECO:0000313" key="5">
    <source>
        <dbReference type="EMBL" id="CAG35673.1"/>
    </source>
</evidence>
<dbReference type="KEGG" id="dps:DP0944"/>
<feature type="domain" description="HTH arsR-type" evidence="4">
    <location>
        <begin position="17"/>
        <end position="111"/>
    </location>
</feature>
<evidence type="ECO:0000259" key="4">
    <source>
        <dbReference type="PROSITE" id="PS50987"/>
    </source>
</evidence>
<dbReference type="InterPro" id="IPR011991">
    <property type="entry name" value="ArsR-like_HTH"/>
</dbReference>
<proteinExistence type="predicted"/>
<dbReference type="NCBIfam" id="NF033788">
    <property type="entry name" value="HTH_metalloreg"/>
    <property type="match status" value="1"/>
</dbReference>
<dbReference type="InterPro" id="IPR051011">
    <property type="entry name" value="Metal_resp_trans_reg"/>
</dbReference>
<keyword evidence="3" id="KW-0804">Transcription</keyword>
<dbReference type="SMART" id="SM00418">
    <property type="entry name" value="HTH_ARSR"/>
    <property type="match status" value="1"/>
</dbReference>
<dbReference type="CDD" id="cd00090">
    <property type="entry name" value="HTH_ARSR"/>
    <property type="match status" value="1"/>
</dbReference>
<gene>
    <name evidence="5" type="ordered locus">DP0944</name>
</gene>
<dbReference type="GO" id="GO:0003677">
    <property type="term" value="F:DNA binding"/>
    <property type="evidence" value="ECO:0007669"/>
    <property type="project" value="UniProtKB-KW"/>
</dbReference>
<protein>
    <submittedName>
        <fullName evidence="5">Related to ArsR-family transcription regulator</fullName>
    </submittedName>
</protein>
<dbReference type="SUPFAM" id="SSF46785">
    <property type="entry name" value="Winged helix' DNA-binding domain"/>
    <property type="match status" value="1"/>
</dbReference>
<evidence type="ECO:0000256" key="1">
    <source>
        <dbReference type="ARBA" id="ARBA00023015"/>
    </source>
</evidence>
<dbReference type="EMBL" id="CR522870">
    <property type="protein sequence ID" value="CAG35673.1"/>
    <property type="molecule type" value="Genomic_DNA"/>
</dbReference>
<evidence type="ECO:0000256" key="3">
    <source>
        <dbReference type="ARBA" id="ARBA00023163"/>
    </source>
</evidence>
<keyword evidence="6" id="KW-1185">Reference proteome</keyword>
<dbReference type="STRING" id="177439.DP0944"/>